<dbReference type="Proteomes" id="UP001163798">
    <property type="component" value="Unassembled WGS sequence"/>
</dbReference>
<sequence>MMLWCFILALHLVLVNTLVITLPDVVVLKSTTTINFVTGSSDPSQWILRNVYANGTTQIGGTLSGTSSTTFAFQVTGPHFFQALALTNGTAASQPFYTGDVFTPVDLSATSSTSQSPQLTATTTQTVVSSSCPSLESAENATTETTNSAGTIVGSVIGGLGFSAALAFFLLWFNLRRQYKRLSRSAPSTLQIHNAPSTTPLMAPSNTYYTVQTTPHHSHSSSSDLAHPMVNPPTPLTPQRRSTKLAVVNPDNSTTHGSHRTPSLDMSEALISNSSYQGGRNVSQTGGVLRREVSLLRRELEEIRQAHSYDVPPPTY</sequence>
<reference evidence="4" key="1">
    <citation type="submission" date="2022-08" db="EMBL/GenBank/DDBJ databases">
        <authorList>
            <consortium name="DOE Joint Genome Institute"/>
            <person name="Min B."/>
            <person name="Riley R."/>
            <person name="Sierra-Patev S."/>
            <person name="Naranjo-Ortiz M."/>
            <person name="Looney B."/>
            <person name="Konkel Z."/>
            <person name="Slot J.C."/>
            <person name="Sakamoto Y."/>
            <person name="Steenwyk J.L."/>
            <person name="Rokas A."/>
            <person name="Carro J."/>
            <person name="Camarero S."/>
            <person name="Ferreira P."/>
            <person name="Molpeceres G."/>
            <person name="Ruiz-Duenas F.J."/>
            <person name="Serrano A."/>
            <person name="Henrissat B."/>
            <person name="Drula E."/>
            <person name="Hughes K.W."/>
            <person name="Mata J.L."/>
            <person name="Ishikawa N.K."/>
            <person name="Vargas-Isla R."/>
            <person name="Ushijima S."/>
            <person name="Smith C.A."/>
            <person name="Ahrendt S."/>
            <person name="Andreopoulos W."/>
            <person name="He G."/>
            <person name="Labutti K."/>
            <person name="Lipzen A."/>
            <person name="Ng V."/>
            <person name="Sandor L."/>
            <person name="Barry K."/>
            <person name="Martinez A.T."/>
            <person name="Xiao Y."/>
            <person name="Gibbons J.G."/>
            <person name="Terashima K."/>
            <person name="Hibbett D.S."/>
            <person name="Grigoriev I.V."/>
        </authorList>
    </citation>
    <scope>NUCLEOTIDE SEQUENCE</scope>
    <source>
        <strain evidence="4">TFB10291</strain>
    </source>
</reference>
<gene>
    <name evidence="4" type="ORF">GGU10DRAFT_349426</name>
</gene>
<feature type="chain" id="PRO_5041203556" evidence="3">
    <location>
        <begin position="18"/>
        <end position="316"/>
    </location>
</feature>
<accession>A0AA38KHA1</accession>
<feature type="signal peptide" evidence="3">
    <location>
        <begin position="1"/>
        <end position="17"/>
    </location>
</feature>
<name>A0AA38KHA1_9AGAR</name>
<keyword evidence="2" id="KW-0812">Transmembrane</keyword>
<evidence type="ECO:0000313" key="5">
    <source>
        <dbReference type="Proteomes" id="UP001163798"/>
    </source>
</evidence>
<protein>
    <submittedName>
        <fullName evidence="4">Uncharacterized protein</fullName>
    </submittedName>
</protein>
<organism evidence="4 5">
    <name type="scientific">Lentinula aff. detonsa</name>
    <dbReference type="NCBI Taxonomy" id="2804958"/>
    <lineage>
        <taxon>Eukaryota</taxon>
        <taxon>Fungi</taxon>
        <taxon>Dikarya</taxon>
        <taxon>Basidiomycota</taxon>
        <taxon>Agaricomycotina</taxon>
        <taxon>Agaricomycetes</taxon>
        <taxon>Agaricomycetidae</taxon>
        <taxon>Agaricales</taxon>
        <taxon>Marasmiineae</taxon>
        <taxon>Omphalotaceae</taxon>
        <taxon>Lentinula</taxon>
    </lineage>
</organism>
<keyword evidence="2" id="KW-0472">Membrane</keyword>
<evidence type="ECO:0000256" key="3">
    <source>
        <dbReference type="SAM" id="SignalP"/>
    </source>
</evidence>
<dbReference type="AlphaFoldDB" id="A0AA38KHA1"/>
<evidence type="ECO:0000313" key="4">
    <source>
        <dbReference type="EMBL" id="KAJ3787166.1"/>
    </source>
</evidence>
<keyword evidence="3" id="KW-0732">Signal</keyword>
<evidence type="ECO:0000256" key="2">
    <source>
        <dbReference type="SAM" id="Phobius"/>
    </source>
</evidence>
<feature type="transmembrane region" description="Helical" evidence="2">
    <location>
        <begin position="152"/>
        <end position="175"/>
    </location>
</feature>
<keyword evidence="5" id="KW-1185">Reference proteome</keyword>
<dbReference type="EMBL" id="MU793297">
    <property type="protein sequence ID" value="KAJ3787166.1"/>
    <property type="molecule type" value="Genomic_DNA"/>
</dbReference>
<feature type="region of interest" description="Disordered" evidence="1">
    <location>
        <begin position="212"/>
        <end position="240"/>
    </location>
</feature>
<keyword evidence="2" id="KW-1133">Transmembrane helix</keyword>
<comment type="caution">
    <text evidence="4">The sequence shown here is derived from an EMBL/GenBank/DDBJ whole genome shotgun (WGS) entry which is preliminary data.</text>
</comment>
<dbReference type="CDD" id="cd12087">
    <property type="entry name" value="TM_EGFR-like"/>
    <property type="match status" value="1"/>
</dbReference>
<evidence type="ECO:0000256" key="1">
    <source>
        <dbReference type="SAM" id="MobiDB-lite"/>
    </source>
</evidence>
<proteinExistence type="predicted"/>